<evidence type="ECO:0000256" key="4">
    <source>
        <dbReference type="ARBA" id="ARBA00022519"/>
    </source>
</evidence>
<feature type="transmembrane region" description="Helical" evidence="8">
    <location>
        <begin position="12"/>
        <end position="31"/>
    </location>
</feature>
<keyword evidence="6 8" id="KW-1133">Transmembrane helix</keyword>
<feature type="transmembrane region" description="Helical" evidence="8">
    <location>
        <begin position="312"/>
        <end position="332"/>
    </location>
</feature>
<dbReference type="InterPro" id="IPR024989">
    <property type="entry name" value="MFS_assoc_dom"/>
</dbReference>
<sequence length="402" mass="43434">MPEAAASKRTLAACSALSCAYFAAIGGFNPYAPLWYKELGLPVVAIGLLVSLASWTRLFAPYAWGALADRHGQRTKIIRWAALASFCAGLGFLVPAPWASVTTLAAATFLMFTFNAAIVPLMETLVAAQLMTAEGGMDARRYGQVRVWGSVGFLATVLLAGWWFEHFGMQAFAITTLVLLGLVVVMAWRLPEQPEQPHSAHAPSPPIAEVMRRPEVRWFFAGVFLTVLAHTALYTFFSLYLDSLGYGKQIVGLLWAASVVVEIAWFALQGRVMERGSLHHWLIAAALATALRFGVTGAFAGSLWVLFLAQCLHAITFAAQHTACIALVTRYFPGQLRGRGQALYTVLGYGCSGVLGSLAGAWLVSYTGYAAVFGVAAVAALASAVSCWRSLVWDRRQNAFIR</sequence>
<dbReference type="PROSITE" id="PS50850">
    <property type="entry name" value="MFS"/>
    <property type="match status" value="1"/>
</dbReference>
<dbReference type="NCBIfam" id="NF037955">
    <property type="entry name" value="mfs"/>
    <property type="match status" value="1"/>
</dbReference>
<dbReference type="EMBL" id="JAQQXT010000010">
    <property type="protein sequence ID" value="MDC8773210.1"/>
    <property type="molecule type" value="Genomic_DNA"/>
</dbReference>
<dbReference type="Proteomes" id="UP001221189">
    <property type="component" value="Unassembled WGS sequence"/>
</dbReference>
<dbReference type="PANTHER" id="PTHR23522:SF10">
    <property type="entry name" value="3-PHENYLPROPIONIC ACID TRANSPORTER-RELATED"/>
    <property type="match status" value="1"/>
</dbReference>
<feature type="transmembrane region" description="Helical" evidence="8">
    <location>
        <begin position="249"/>
        <end position="268"/>
    </location>
</feature>
<dbReference type="InterPro" id="IPR036259">
    <property type="entry name" value="MFS_trans_sf"/>
</dbReference>
<keyword evidence="7 8" id="KW-0472">Membrane</keyword>
<feature type="transmembrane region" description="Helical" evidence="8">
    <location>
        <begin position="170"/>
        <end position="188"/>
    </location>
</feature>
<feature type="transmembrane region" description="Helical" evidence="8">
    <location>
        <begin position="344"/>
        <end position="364"/>
    </location>
</feature>
<evidence type="ECO:0000256" key="6">
    <source>
        <dbReference type="ARBA" id="ARBA00022989"/>
    </source>
</evidence>
<evidence type="ECO:0000256" key="5">
    <source>
        <dbReference type="ARBA" id="ARBA00022692"/>
    </source>
</evidence>
<evidence type="ECO:0000313" key="11">
    <source>
        <dbReference type="Proteomes" id="UP001221189"/>
    </source>
</evidence>
<accession>A0ABT5KH04</accession>
<feature type="transmembrane region" description="Helical" evidence="8">
    <location>
        <begin position="77"/>
        <end position="98"/>
    </location>
</feature>
<evidence type="ECO:0000256" key="1">
    <source>
        <dbReference type="ARBA" id="ARBA00004429"/>
    </source>
</evidence>
<evidence type="ECO:0000256" key="2">
    <source>
        <dbReference type="ARBA" id="ARBA00022448"/>
    </source>
</evidence>
<keyword evidence="4" id="KW-0997">Cell inner membrane</keyword>
<feature type="domain" description="Major facilitator superfamily (MFS) profile" evidence="9">
    <location>
        <begin position="1"/>
        <end position="395"/>
    </location>
</feature>
<gene>
    <name evidence="10" type="ORF">PRZ03_16605</name>
</gene>
<feature type="transmembrane region" description="Helical" evidence="8">
    <location>
        <begin position="147"/>
        <end position="164"/>
    </location>
</feature>
<dbReference type="InterPro" id="IPR020846">
    <property type="entry name" value="MFS_dom"/>
</dbReference>
<dbReference type="Pfam" id="PF12832">
    <property type="entry name" value="MFS_1_like"/>
    <property type="match status" value="1"/>
</dbReference>
<name>A0ABT5KH04_9BURK</name>
<feature type="transmembrane region" description="Helical" evidence="8">
    <location>
        <begin position="43"/>
        <end position="65"/>
    </location>
</feature>
<reference evidence="10 11" key="1">
    <citation type="submission" date="2022-10" db="EMBL/GenBank/DDBJ databases">
        <title>Paucibacter sp. hw1 Genome sequencing.</title>
        <authorList>
            <person name="Park S."/>
        </authorList>
    </citation>
    <scope>NUCLEOTIDE SEQUENCE [LARGE SCALE GENOMIC DNA]</scope>
    <source>
        <strain evidence="11">hw1</strain>
    </source>
</reference>
<evidence type="ECO:0000256" key="7">
    <source>
        <dbReference type="ARBA" id="ARBA00023136"/>
    </source>
</evidence>
<feature type="transmembrane region" description="Helical" evidence="8">
    <location>
        <begin position="280"/>
        <end position="306"/>
    </location>
</feature>
<dbReference type="Gene3D" id="1.20.1250.20">
    <property type="entry name" value="MFS general substrate transporter like domains"/>
    <property type="match status" value="2"/>
</dbReference>
<feature type="transmembrane region" description="Helical" evidence="8">
    <location>
        <begin position="370"/>
        <end position="392"/>
    </location>
</feature>
<keyword evidence="2" id="KW-0813">Transport</keyword>
<keyword evidence="3" id="KW-1003">Cell membrane</keyword>
<comment type="subcellular location">
    <subcellularLocation>
        <location evidence="1">Cell inner membrane</location>
        <topology evidence="1">Multi-pass membrane protein</topology>
    </subcellularLocation>
</comment>
<feature type="transmembrane region" description="Helical" evidence="8">
    <location>
        <begin position="218"/>
        <end position="237"/>
    </location>
</feature>
<comment type="caution">
    <text evidence="10">The sequence shown here is derived from an EMBL/GenBank/DDBJ whole genome shotgun (WGS) entry which is preliminary data.</text>
</comment>
<dbReference type="RefSeq" id="WP_273601373.1">
    <property type="nucleotide sequence ID" value="NZ_JAQQXT010000010.1"/>
</dbReference>
<dbReference type="PANTHER" id="PTHR23522">
    <property type="entry name" value="BLL5896 PROTEIN"/>
    <property type="match status" value="1"/>
</dbReference>
<keyword evidence="5 8" id="KW-0812">Transmembrane</keyword>
<proteinExistence type="predicted"/>
<evidence type="ECO:0000256" key="3">
    <source>
        <dbReference type="ARBA" id="ARBA00022475"/>
    </source>
</evidence>
<dbReference type="PIRSF" id="PIRSF004925">
    <property type="entry name" value="HcaT"/>
    <property type="match status" value="1"/>
</dbReference>
<dbReference type="SUPFAM" id="SSF103473">
    <property type="entry name" value="MFS general substrate transporter"/>
    <property type="match status" value="1"/>
</dbReference>
<dbReference type="InterPro" id="IPR026032">
    <property type="entry name" value="HcaT-like"/>
</dbReference>
<organism evidence="10 11">
    <name type="scientific">Roseateles albus</name>
    <dbReference type="NCBI Taxonomy" id="2987525"/>
    <lineage>
        <taxon>Bacteria</taxon>
        <taxon>Pseudomonadati</taxon>
        <taxon>Pseudomonadota</taxon>
        <taxon>Betaproteobacteria</taxon>
        <taxon>Burkholderiales</taxon>
        <taxon>Sphaerotilaceae</taxon>
        <taxon>Roseateles</taxon>
    </lineage>
</organism>
<keyword evidence="11" id="KW-1185">Reference proteome</keyword>
<feature type="transmembrane region" description="Helical" evidence="8">
    <location>
        <begin position="104"/>
        <end position="126"/>
    </location>
</feature>
<evidence type="ECO:0000259" key="9">
    <source>
        <dbReference type="PROSITE" id="PS50850"/>
    </source>
</evidence>
<evidence type="ECO:0000313" key="10">
    <source>
        <dbReference type="EMBL" id="MDC8773210.1"/>
    </source>
</evidence>
<evidence type="ECO:0000256" key="8">
    <source>
        <dbReference type="SAM" id="Phobius"/>
    </source>
</evidence>
<protein>
    <submittedName>
        <fullName evidence="10">MFS transporter</fullName>
    </submittedName>
</protein>